<feature type="transmembrane region" description="Helical" evidence="1">
    <location>
        <begin position="65"/>
        <end position="85"/>
    </location>
</feature>
<name>A0A0G0XCK8_UNCKA</name>
<comment type="caution">
    <text evidence="2">The sequence shown here is derived from an EMBL/GenBank/DDBJ whole genome shotgun (WGS) entry which is preliminary data.</text>
</comment>
<keyword evidence="1" id="KW-1133">Transmembrane helix</keyword>
<accession>A0A0G0XCK8</accession>
<dbReference type="EMBL" id="LCCA01000004">
    <property type="protein sequence ID" value="KKS22664.1"/>
    <property type="molecule type" value="Genomic_DNA"/>
</dbReference>
<evidence type="ECO:0000313" key="2">
    <source>
        <dbReference type="EMBL" id="KKS22664.1"/>
    </source>
</evidence>
<dbReference type="AlphaFoldDB" id="A0A0G0XCK8"/>
<proteinExistence type="predicted"/>
<sequence>LDTNHFAFVTKGLNSEYPLPAGAYRIDENEKLVEIEFSQDEKDYFTDETAYEQAKKFVTGQRPSVFQIIAIIVTAALVLLFLYVVMLKPELIRKVFVRK</sequence>
<protein>
    <submittedName>
        <fullName evidence="2">Uncharacterized protein</fullName>
    </submittedName>
</protein>
<evidence type="ECO:0000313" key="3">
    <source>
        <dbReference type="Proteomes" id="UP000034920"/>
    </source>
</evidence>
<gene>
    <name evidence="2" type="ORF">UU80_C0004G0054</name>
</gene>
<keyword evidence="1" id="KW-0812">Transmembrane</keyword>
<dbReference type="STRING" id="1619103.UU80_C0004G0054"/>
<feature type="non-terminal residue" evidence="2">
    <location>
        <position position="1"/>
    </location>
</feature>
<evidence type="ECO:0000256" key="1">
    <source>
        <dbReference type="SAM" id="Phobius"/>
    </source>
</evidence>
<organism evidence="2 3">
    <name type="scientific">candidate division WWE3 bacterium GW2011_GWA1_41_8</name>
    <dbReference type="NCBI Taxonomy" id="1619103"/>
    <lineage>
        <taxon>Bacteria</taxon>
        <taxon>Katanobacteria</taxon>
    </lineage>
</organism>
<keyword evidence="1" id="KW-0472">Membrane</keyword>
<dbReference type="Proteomes" id="UP000034920">
    <property type="component" value="Unassembled WGS sequence"/>
</dbReference>
<reference evidence="2 3" key="1">
    <citation type="journal article" date="2015" name="Nature">
        <title>rRNA introns, odd ribosomes, and small enigmatic genomes across a large radiation of phyla.</title>
        <authorList>
            <person name="Brown C.T."/>
            <person name="Hug L.A."/>
            <person name="Thomas B.C."/>
            <person name="Sharon I."/>
            <person name="Castelle C.J."/>
            <person name="Singh A."/>
            <person name="Wilkins M.J."/>
            <person name="Williams K.H."/>
            <person name="Banfield J.F."/>
        </authorList>
    </citation>
    <scope>NUCLEOTIDE SEQUENCE [LARGE SCALE GENOMIC DNA]</scope>
</reference>